<evidence type="ECO:0000313" key="2">
    <source>
        <dbReference type="EMBL" id="VDN31920.1"/>
    </source>
</evidence>
<gene>
    <name evidence="2" type="ORF">GPUH_LOCUS18524</name>
</gene>
<keyword evidence="1" id="KW-0472">Membrane</keyword>
<dbReference type="EMBL" id="UYRT01086913">
    <property type="protein sequence ID" value="VDN31920.1"/>
    <property type="molecule type" value="Genomic_DNA"/>
</dbReference>
<keyword evidence="3" id="KW-1185">Reference proteome</keyword>
<dbReference type="GO" id="GO:0006897">
    <property type="term" value="P:endocytosis"/>
    <property type="evidence" value="ECO:0007669"/>
    <property type="project" value="TreeGrafter"/>
</dbReference>
<organism evidence="4">
    <name type="scientific">Gongylonema pulchrum</name>
    <dbReference type="NCBI Taxonomy" id="637853"/>
    <lineage>
        <taxon>Eukaryota</taxon>
        <taxon>Metazoa</taxon>
        <taxon>Ecdysozoa</taxon>
        <taxon>Nematoda</taxon>
        <taxon>Chromadorea</taxon>
        <taxon>Rhabditida</taxon>
        <taxon>Spirurina</taxon>
        <taxon>Spiruromorpha</taxon>
        <taxon>Spiruroidea</taxon>
        <taxon>Gongylonematidae</taxon>
        <taxon>Gongylonema</taxon>
    </lineage>
</organism>
<dbReference type="GO" id="GO:0030659">
    <property type="term" value="C:cytoplasmic vesicle membrane"/>
    <property type="evidence" value="ECO:0007669"/>
    <property type="project" value="TreeGrafter"/>
</dbReference>
<reference evidence="4" key="1">
    <citation type="submission" date="2016-06" db="UniProtKB">
        <authorList>
            <consortium name="WormBaseParasite"/>
        </authorList>
    </citation>
    <scope>IDENTIFICATION</scope>
</reference>
<keyword evidence="1" id="KW-0812">Transmembrane</keyword>
<sequence length="242" mass="28442">MRCYLPTFDRKLAKLFAWYTENYLVDHYPMRCYLPTFDRKLAKLFAWYTENYLVDHYPVFIALPLLLTGFLGIGFIWIKELTLLNARKLYTPVSAPAWKEERIMRELWPVRINEFLPERTFEWNRYLYVVVHGRQDTNGSFPNILEGDYLNATEYLENSIAQNKRGIGITYPRANTDGSPVYLAYNVGGVQVYANDTIKVTFLSFVYFICLRTAFSIYNLGLIKQTKKGKTQKKNKCKRENG</sequence>
<dbReference type="WBParaSite" id="GPUH_0001854901-mRNA-1">
    <property type="protein sequence ID" value="GPUH_0001854901-mRNA-1"/>
    <property type="gene ID" value="GPUH_0001854901"/>
</dbReference>
<dbReference type="PANTHER" id="PTHR10796">
    <property type="entry name" value="PATCHED-RELATED"/>
    <property type="match status" value="1"/>
</dbReference>
<protein>
    <submittedName>
        <fullName evidence="2 4">Uncharacterized protein</fullName>
    </submittedName>
</protein>
<dbReference type="GO" id="GO:0018996">
    <property type="term" value="P:molting cycle, collagen and cuticulin-based cuticle"/>
    <property type="evidence" value="ECO:0007669"/>
    <property type="project" value="TreeGrafter"/>
</dbReference>
<evidence type="ECO:0000313" key="3">
    <source>
        <dbReference type="Proteomes" id="UP000271098"/>
    </source>
</evidence>
<dbReference type="Proteomes" id="UP000271098">
    <property type="component" value="Unassembled WGS sequence"/>
</dbReference>
<name>A0A183EC33_9BILA</name>
<feature type="transmembrane region" description="Helical" evidence="1">
    <location>
        <begin position="57"/>
        <end position="78"/>
    </location>
</feature>
<dbReference type="GO" id="GO:0005886">
    <property type="term" value="C:plasma membrane"/>
    <property type="evidence" value="ECO:0007669"/>
    <property type="project" value="TreeGrafter"/>
</dbReference>
<dbReference type="PANTHER" id="PTHR10796:SF91">
    <property type="entry name" value="SSD DOMAIN-CONTAINING PROTEIN"/>
    <property type="match status" value="1"/>
</dbReference>
<reference evidence="2 3" key="2">
    <citation type="submission" date="2018-11" db="EMBL/GenBank/DDBJ databases">
        <authorList>
            <consortium name="Pathogen Informatics"/>
        </authorList>
    </citation>
    <scope>NUCLEOTIDE SEQUENCE [LARGE SCALE GENOMIC DNA]</scope>
</reference>
<proteinExistence type="predicted"/>
<evidence type="ECO:0000256" key="1">
    <source>
        <dbReference type="SAM" id="Phobius"/>
    </source>
</evidence>
<dbReference type="OrthoDB" id="6510177at2759"/>
<dbReference type="InterPro" id="IPR051697">
    <property type="entry name" value="Patched_domain-protein"/>
</dbReference>
<dbReference type="AlphaFoldDB" id="A0A183EC33"/>
<evidence type="ECO:0000313" key="4">
    <source>
        <dbReference type="WBParaSite" id="GPUH_0001854901-mRNA-1"/>
    </source>
</evidence>
<accession>A0A183EC33</accession>
<keyword evidence="1" id="KW-1133">Transmembrane helix</keyword>